<organism evidence="3 4">
    <name type="scientific">Triparma verrucosa</name>
    <dbReference type="NCBI Taxonomy" id="1606542"/>
    <lineage>
        <taxon>Eukaryota</taxon>
        <taxon>Sar</taxon>
        <taxon>Stramenopiles</taxon>
        <taxon>Ochrophyta</taxon>
        <taxon>Bolidophyceae</taxon>
        <taxon>Parmales</taxon>
        <taxon>Triparmaceae</taxon>
        <taxon>Triparma</taxon>
    </lineage>
</organism>
<name>A0A9W7CGW4_9STRA</name>
<feature type="compositionally biased region" description="Acidic residues" evidence="2">
    <location>
        <begin position="470"/>
        <end position="480"/>
    </location>
</feature>
<feature type="region of interest" description="Disordered" evidence="2">
    <location>
        <begin position="447"/>
        <end position="534"/>
    </location>
</feature>
<evidence type="ECO:0000256" key="2">
    <source>
        <dbReference type="SAM" id="MobiDB-lite"/>
    </source>
</evidence>
<dbReference type="AlphaFoldDB" id="A0A9W7CGW4"/>
<dbReference type="Proteomes" id="UP001165160">
    <property type="component" value="Unassembled WGS sequence"/>
</dbReference>
<feature type="compositionally biased region" description="Polar residues" evidence="2">
    <location>
        <begin position="98"/>
        <end position="109"/>
    </location>
</feature>
<dbReference type="EMBL" id="BRXX01000344">
    <property type="protein sequence ID" value="GMI06277.1"/>
    <property type="molecule type" value="Genomic_DNA"/>
</dbReference>
<gene>
    <name evidence="3" type="ORF">TrVE_jg13521</name>
</gene>
<feature type="region of interest" description="Disordered" evidence="2">
    <location>
        <begin position="1"/>
        <end position="59"/>
    </location>
</feature>
<evidence type="ECO:0000256" key="1">
    <source>
        <dbReference type="SAM" id="Coils"/>
    </source>
</evidence>
<feature type="region of interest" description="Disordered" evidence="2">
    <location>
        <begin position="75"/>
        <end position="117"/>
    </location>
</feature>
<reference evidence="4" key="1">
    <citation type="journal article" date="2023" name="Commun. Biol.">
        <title>Genome analysis of Parmales, the sister group of diatoms, reveals the evolutionary specialization of diatoms from phago-mixotrophs to photoautotrophs.</title>
        <authorList>
            <person name="Ban H."/>
            <person name="Sato S."/>
            <person name="Yoshikawa S."/>
            <person name="Yamada K."/>
            <person name="Nakamura Y."/>
            <person name="Ichinomiya M."/>
            <person name="Sato N."/>
            <person name="Blanc-Mathieu R."/>
            <person name="Endo H."/>
            <person name="Kuwata A."/>
            <person name="Ogata H."/>
        </authorList>
    </citation>
    <scope>NUCLEOTIDE SEQUENCE [LARGE SCALE GENOMIC DNA]</scope>
    <source>
        <strain evidence="4">NIES 3699</strain>
    </source>
</reference>
<keyword evidence="1" id="KW-0175">Coiled coil</keyword>
<protein>
    <recommendedName>
        <fullName evidence="5">PH domain-containing protein</fullName>
    </recommendedName>
</protein>
<evidence type="ECO:0000313" key="4">
    <source>
        <dbReference type="Proteomes" id="UP001165160"/>
    </source>
</evidence>
<accession>A0A9W7CGW4</accession>
<sequence>MSTPIPTDLHIYTDNDNDGNENLPDLDEVHGDNPPLPYSTPNQSPHISSASSLVSSTSNTSLNLASPTIQNMDSHFSILSSPSSQTSPNPDSPTTPSNVTAPVSPTATPRSPRDFDMSTLRAGSVLGISLRAKMEFRASKRTKNKWKKGFFTFNEITCSMFLHSAPGKDPMDVYEISSCIEKPNRMFKRKNRIDVLCTDGELLSLSAPTPELKAQFMDKFSESCTPTNSAAMRQLRSDMASESRKVIALISLHDRLKQKYDALLLQNSEAVNAERSTATKLAMEKFVNLLLTRSQSSVARAFLRLKSNAMQQQSVNLQQKNRSMSSIVTAIKSWQVRTKSHFFIKWVRYCIVDDVKDKISMYERAQTLAVAKKQLKSSVAVVLDIVSEARRQEIELMEAELKALDTAEQLKATESKEKTLDERIEELIKESYEKAMVRVDGLVIPQSPMKTNKSFGEGVVTSPDIHIFSDDDDDDDDDGDDKGNNNNTTAVDPEENLNPRDLSFRPDKELGFYKKGDEPPSDDETEEEDLSFVPEQIKKIEKRLSLTSAINFFPTPTKEGL</sequence>
<evidence type="ECO:0008006" key="5">
    <source>
        <dbReference type="Google" id="ProtNLM"/>
    </source>
</evidence>
<feature type="compositionally biased region" description="Basic and acidic residues" evidence="2">
    <location>
        <begin position="502"/>
        <end position="518"/>
    </location>
</feature>
<feature type="compositionally biased region" description="Low complexity" evidence="2">
    <location>
        <begin position="80"/>
        <end position="97"/>
    </location>
</feature>
<feature type="compositionally biased region" description="Low complexity" evidence="2">
    <location>
        <begin position="48"/>
        <end position="59"/>
    </location>
</feature>
<evidence type="ECO:0000313" key="3">
    <source>
        <dbReference type="EMBL" id="GMI06277.1"/>
    </source>
</evidence>
<feature type="compositionally biased region" description="Acidic residues" evidence="2">
    <location>
        <begin position="519"/>
        <end position="530"/>
    </location>
</feature>
<proteinExistence type="predicted"/>
<dbReference type="SUPFAM" id="SSF50729">
    <property type="entry name" value="PH domain-like"/>
    <property type="match status" value="1"/>
</dbReference>
<feature type="coiled-coil region" evidence="1">
    <location>
        <begin position="396"/>
        <end position="430"/>
    </location>
</feature>
<comment type="caution">
    <text evidence="3">The sequence shown here is derived from an EMBL/GenBank/DDBJ whole genome shotgun (WGS) entry which is preliminary data.</text>
</comment>
<keyword evidence="4" id="KW-1185">Reference proteome</keyword>